<keyword evidence="4" id="KW-0547">Nucleotide-binding</keyword>
<dbReference type="Pfam" id="PF02875">
    <property type="entry name" value="Mur_ligase_C"/>
    <property type="match status" value="1"/>
</dbReference>
<evidence type="ECO:0000256" key="6">
    <source>
        <dbReference type="ARBA" id="ARBA00022960"/>
    </source>
</evidence>
<dbReference type="NCBIfam" id="TIGR01085">
    <property type="entry name" value="murE"/>
    <property type="match status" value="1"/>
</dbReference>
<dbReference type="SUPFAM" id="SSF53244">
    <property type="entry name" value="MurD-like peptide ligases, peptide-binding domain"/>
    <property type="match status" value="1"/>
</dbReference>
<evidence type="ECO:0000256" key="2">
    <source>
        <dbReference type="ARBA" id="ARBA00022490"/>
    </source>
</evidence>
<dbReference type="InterPro" id="IPR036565">
    <property type="entry name" value="Mur-like_cat_sf"/>
</dbReference>
<dbReference type="InterPro" id="IPR005761">
    <property type="entry name" value="UDP-N-AcMur-Glu-dNH2Pim_ligase"/>
</dbReference>
<name>A0A1G2EXL0_9BACT</name>
<dbReference type="SUPFAM" id="SSF53623">
    <property type="entry name" value="MurD-like peptide ligases, catalytic domain"/>
    <property type="match status" value="1"/>
</dbReference>
<keyword evidence="2" id="KW-0963">Cytoplasm</keyword>
<dbReference type="GO" id="GO:0071555">
    <property type="term" value="P:cell wall organization"/>
    <property type="evidence" value="ECO:0007669"/>
    <property type="project" value="UniProtKB-KW"/>
</dbReference>
<comment type="caution">
    <text evidence="12">The sequence shown here is derived from an EMBL/GenBank/DDBJ whole genome shotgun (WGS) entry which is preliminary data.</text>
</comment>
<dbReference type="Gene3D" id="3.40.1190.10">
    <property type="entry name" value="Mur-like, catalytic domain"/>
    <property type="match status" value="1"/>
</dbReference>
<evidence type="ECO:0000256" key="1">
    <source>
        <dbReference type="ARBA" id="ARBA00005898"/>
    </source>
</evidence>
<keyword evidence="5" id="KW-0067">ATP-binding</keyword>
<evidence type="ECO:0008006" key="14">
    <source>
        <dbReference type="Google" id="ProtNLM"/>
    </source>
</evidence>
<keyword evidence="9" id="KW-0131">Cell cycle</keyword>
<dbReference type="EMBL" id="MHMQ01000024">
    <property type="protein sequence ID" value="OGZ30252.1"/>
    <property type="molecule type" value="Genomic_DNA"/>
</dbReference>
<evidence type="ECO:0000256" key="3">
    <source>
        <dbReference type="ARBA" id="ARBA00022598"/>
    </source>
</evidence>
<dbReference type="PANTHER" id="PTHR23135">
    <property type="entry name" value="MUR LIGASE FAMILY MEMBER"/>
    <property type="match status" value="1"/>
</dbReference>
<evidence type="ECO:0000313" key="13">
    <source>
        <dbReference type="Proteomes" id="UP000177486"/>
    </source>
</evidence>
<evidence type="ECO:0000313" key="12">
    <source>
        <dbReference type="EMBL" id="OGZ30252.1"/>
    </source>
</evidence>
<dbReference type="Gene3D" id="3.90.190.20">
    <property type="entry name" value="Mur ligase, C-terminal domain"/>
    <property type="match status" value="1"/>
</dbReference>
<evidence type="ECO:0000256" key="9">
    <source>
        <dbReference type="RuleBase" id="RU004135"/>
    </source>
</evidence>
<protein>
    <recommendedName>
        <fullName evidence="14">UDP-N-acetylmuramoyl-L-alanyl-D-glutamate--2, 6-diaminopimelate ligase</fullName>
    </recommendedName>
</protein>
<keyword evidence="8 9" id="KW-0961">Cell wall biogenesis/degradation</keyword>
<organism evidence="12 13">
    <name type="scientific">Candidatus Niyogibacteria bacterium RIFCSPLOWO2_01_FULL_45_48</name>
    <dbReference type="NCBI Taxonomy" id="1801724"/>
    <lineage>
        <taxon>Bacteria</taxon>
        <taxon>Candidatus Niyogiibacteriota</taxon>
    </lineage>
</organism>
<dbReference type="InterPro" id="IPR013221">
    <property type="entry name" value="Mur_ligase_cen"/>
</dbReference>
<dbReference type="Proteomes" id="UP000177486">
    <property type="component" value="Unassembled WGS sequence"/>
</dbReference>
<gene>
    <name evidence="12" type="ORF">A2931_04545</name>
</gene>
<feature type="domain" description="Mur ligase central" evidence="11">
    <location>
        <begin position="44"/>
        <end position="203"/>
    </location>
</feature>
<keyword evidence="9" id="KW-0132">Cell division</keyword>
<comment type="similarity">
    <text evidence="1">Belongs to the MurCDEF family. MurE subfamily.</text>
</comment>
<sequence>MNFTKKFIPGPVLDFLRPIYHRLFSVLSVVFYGRPSREMVVVGITGTNGKTSVVEYITQILREAGIKTASVSSLYFRIGDEAEKNTLKMTMPGRFFLQKFLRRALKAGCTHAVLEITSEGIRQFRHKNIDWDVLVLTNITPEHIESHGSFENYRKAKEKVFAELSKTYCKSDVAKTFIINGDDPAAPEFLKYEADKKIIYSKKDAPRELKLLGEFNLYNIAAAVKTAQALGIPQEVITKAVEKIEGVPGRMEFVQREPFVVVVDYAHTPDALRKVYETLRPPASGRLICVLGSAGGGRDKWKRPEMGKIASEFCQEIILTNEDPYDEKPEVIIEDIFGGIAGIRSPGILGSNPGVLEIIDRKEAIKKAISDAKTGDVVVITGKGAEPWIMGPGGTKTPWDDREIAREALKNKE</sequence>
<evidence type="ECO:0000256" key="8">
    <source>
        <dbReference type="ARBA" id="ARBA00023316"/>
    </source>
</evidence>
<dbReference type="InterPro" id="IPR018109">
    <property type="entry name" value="Folylpolyglutamate_synth_CS"/>
</dbReference>
<dbReference type="GO" id="GO:0004326">
    <property type="term" value="F:tetrahydrofolylpolyglutamate synthase activity"/>
    <property type="evidence" value="ECO:0007669"/>
    <property type="project" value="InterPro"/>
</dbReference>
<evidence type="ECO:0000259" key="10">
    <source>
        <dbReference type="Pfam" id="PF02875"/>
    </source>
</evidence>
<evidence type="ECO:0000256" key="4">
    <source>
        <dbReference type="ARBA" id="ARBA00022741"/>
    </source>
</evidence>
<proteinExistence type="inferred from homology"/>
<feature type="domain" description="Mur ligase C-terminal" evidence="10">
    <location>
        <begin position="249"/>
        <end position="384"/>
    </location>
</feature>
<evidence type="ECO:0000256" key="5">
    <source>
        <dbReference type="ARBA" id="ARBA00022840"/>
    </source>
</evidence>
<dbReference type="Pfam" id="PF08245">
    <property type="entry name" value="Mur_ligase_M"/>
    <property type="match status" value="1"/>
</dbReference>
<dbReference type="GO" id="GO:0008360">
    <property type="term" value="P:regulation of cell shape"/>
    <property type="evidence" value="ECO:0007669"/>
    <property type="project" value="UniProtKB-KW"/>
</dbReference>
<dbReference type="PROSITE" id="PS01011">
    <property type="entry name" value="FOLYLPOLYGLU_SYNT_1"/>
    <property type="match status" value="1"/>
</dbReference>
<dbReference type="GO" id="GO:0051301">
    <property type="term" value="P:cell division"/>
    <property type="evidence" value="ECO:0007669"/>
    <property type="project" value="UniProtKB-KW"/>
</dbReference>
<dbReference type="PANTHER" id="PTHR23135:SF4">
    <property type="entry name" value="UDP-N-ACETYLMURAMOYL-L-ALANYL-D-GLUTAMATE--2,6-DIAMINOPIMELATE LIGASE MURE HOMOLOG, CHLOROPLASTIC"/>
    <property type="match status" value="1"/>
</dbReference>
<dbReference type="GO" id="GO:0009252">
    <property type="term" value="P:peptidoglycan biosynthetic process"/>
    <property type="evidence" value="ECO:0007669"/>
    <property type="project" value="UniProtKB-UniPathway"/>
</dbReference>
<dbReference type="AlphaFoldDB" id="A0A1G2EXL0"/>
<dbReference type="InterPro" id="IPR004101">
    <property type="entry name" value="Mur_ligase_C"/>
</dbReference>
<evidence type="ECO:0000259" key="11">
    <source>
        <dbReference type="Pfam" id="PF08245"/>
    </source>
</evidence>
<accession>A0A1G2EXL0</accession>
<keyword evidence="3" id="KW-0436">Ligase</keyword>
<evidence type="ECO:0000256" key="7">
    <source>
        <dbReference type="ARBA" id="ARBA00022984"/>
    </source>
</evidence>
<dbReference type="GO" id="GO:0005737">
    <property type="term" value="C:cytoplasm"/>
    <property type="evidence" value="ECO:0007669"/>
    <property type="project" value="UniProtKB-SubCell"/>
</dbReference>
<keyword evidence="6 9" id="KW-0133">Cell shape</keyword>
<dbReference type="InterPro" id="IPR036615">
    <property type="entry name" value="Mur_ligase_C_dom_sf"/>
</dbReference>
<dbReference type="GO" id="GO:0005524">
    <property type="term" value="F:ATP binding"/>
    <property type="evidence" value="ECO:0007669"/>
    <property type="project" value="UniProtKB-KW"/>
</dbReference>
<comment type="pathway">
    <text evidence="9">Cell wall biogenesis; peptidoglycan biosynthesis.</text>
</comment>
<keyword evidence="7 9" id="KW-0573">Peptidoglycan synthesis</keyword>
<comment type="subcellular location">
    <subcellularLocation>
        <location evidence="9">Cytoplasm</location>
    </subcellularLocation>
</comment>
<reference evidence="12 13" key="1">
    <citation type="journal article" date="2016" name="Nat. Commun.">
        <title>Thousands of microbial genomes shed light on interconnected biogeochemical processes in an aquifer system.</title>
        <authorList>
            <person name="Anantharaman K."/>
            <person name="Brown C.T."/>
            <person name="Hug L.A."/>
            <person name="Sharon I."/>
            <person name="Castelle C.J."/>
            <person name="Probst A.J."/>
            <person name="Thomas B.C."/>
            <person name="Singh A."/>
            <person name="Wilkins M.J."/>
            <person name="Karaoz U."/>
            <person name="Brodie E.L."/>
            <person name="Williams K.H."/>
            <person name="Hubbard S.S."/>
            <person name="Banfield J.F."/>
        </authorList>
    </citation>
    <scope>NUCLEOTIDE SEQUENCE [LARGE SCALE GENOMIC DNA]</scope>
</reference>
<dbReference type="UniPathway" id="UPA00219"/>